<evidence type="ECO:0000313" key="4">
    <source>
        <dbReference type="Proteomes" id="UP000887320"/>
    </source>
</evidence>
<dbReference type="SMART" id="SM00563">
    <property type="entry name" value="PlsC"/>
    <property type="match status" value="1"/>
</dbReference>
<feature type="domain" description="Phospholipid/glycerol acyltransferase" evidence="2">
    <location>
        <begin position="34"/>
        <end position="158"/>
    </location>
</feature>
<keyword evidence="1" id="KW-1133">Transmembrane helix</keyword>
<gene>
    <name evidence="3" type="ORF">KW868_13805</name>
</gene>
<organism evidence="3 4">
    <name type="scientific">Acinetobacter guillouiae</name>
    <name type="common">Acinetobacter genomosp. 11</name>
    <dbReference type="NCBI Taxonomy" id="106649"/>
    <lineage>
        <taxon>Bacteria</taxon>
        <taxon>Pseudomonadati</taxon>
        <taxon>Pseudomonadota</taxon>
        <taxon>Gammaproteobacteria</taxon>
        <taxon>Moraxellales</taxon>
        <taxon>Moraxellaceae</taxon>
        <taxon>Acinetobacter</taxon>
    </lineage>
</organism>
<dbReference type="InterPro" id="IPR002123">
    <property type="entry name" value="Plipid/glycerol_acylTrfase"/>
</dbReference>
<dbReference type="RefSeq" id="WP_234623697.1">
    <property type="nucleotide sequence ID" value="NZ_JAHWXT010000004.1"/>
</dbReference>
<evidence type="ECO:0000259" key="2">
    <source>
        <dbReference type="SMART" id="SM00563"/>
    </source>
</evidence>
<feature type="transmembrane region" description="Helical" evidence="1">
    <location>
        <begin position="276"/>
        <end position="295"/>
    </location>
</feature>
<proteinExistence type="predicted"/>
<sequence>MKKLSVWHVGLARLITGFYFSKIHVIGERASKPTLYIASHRNGATDGQVYTWAIDKTPSLISIQMLRKWFLRLIFDGIAVVRPQDTQRYKISHDSVASPIQLAIQQLSSGGSLCIMPEGSSEWREKPEAYKQGMAHIVKQLKLNQIDFVVQSMGVFYTKPDGFRSQVSIIFGSAFMPQESTVDGIFLEMSERLNDVSVNCENVQQFNQIQAMAWNHIKYLEPSIQLESQQYQTQDYGELFLALQSKAKHNDLSVNSAMNLEIKKSVNPTRKILNPMIKILFFIGFSPTVLFALLAQKGSDGRNNLTFFRLLGGFYGSILTCILWIVGLFIVPVYSIIIMLLGWIGWYFYPEPEPIALTTRCLNKDTID</sequence>
<dbReference type="EMBL" id="JAHWXT010000004">
    <property type="protein sequence ID" value="MCF0265523.1"/>
    <property type="molecule type" value="Genomic_DNA"/>
</dbReference>
<feature type="transmembrane region" description="Helical" evidence="1">
    <location>
        <begin position="307"/>
        <end position="326"/>
    </location>
</feature>
<name>A0A8X8GEC5_ACIGI</name>
<dbReference type="Proteomes" id="UP000887320">
    <property type="component" value="Unassembled WGS sequence"/>
</dbReference>
<accession>A0A8X8GEC5</accession>
<reference evidence="3" key="1">
    <citation type="submission" date="2021-07" db="EMBL/GenBank/DDBJ databases">
        <authorList>
            <person name="Fernandez M."/>
            <person name="Pereira P."/>
            <person name="Torres Tejerizo G.A."/>
            <person name="Gonzalez P."/>
            <person name="Agostini E."/>
        </authorList>
    </citation>
    <scope>NUCLEOTIDE SEQUENCE</scope>
    <source>
        <strain evidence="3">SFC 500-1A</strain>
    </source>
</reference>
<protein>
    <recommendedName>
        <fullName evidence="2">Phospholipid/glycerol acyltransferase domain-containing protein</fullName>
    </recommendedName>
</protein>
<evidence type="ECO:0000313" key="3">
    <source>
        <dbReference type="EMBL" id="MCF0265523.1"/>
    </source>
</evidence>
<dbReference type="GO" id="GO:0016746">
    <property type="term" value="F:acyltransferase activity"/>
    <property type="evidence" value="ECO:0007669"/>
    <property type="project" value="InterPro"/>
</dbReference>
<feature type="transmembrane region" description="Helical" evidence="1">
    <location>
        <begin position="332"/>
        <end position="349"/>
    </location>
</feature>
<dbReference type="AlphaFoldDB" id="A0A8X8GEC5"/>
<keyword evidence="1" id="KW-0472">Membrane</keyword>
<comment type="caution">
    <text evidence="3">The sequence shown here is derived from an EMBL/GenBank/DDBJ whole genome shotgun (WGS) entry which is preliminary data.</text>
</comment>
<evidence type="ECO:0000256" key="1">
    <source>
        <dbReference type="SAM" id="Phobius"/>
    </source>
</evidence>
<keyword evidence="1" id="KW-0812">Transmembrane</keyword>